<feature type="region of interest" description="Disordered" evidence="11">
    <location>
        <begin position="369"/>
        <end position="388"/>
    </location>
</feature>
<dbReference type="CDD" id="cd07842">
    <property type="entry name" value="STKc_CDK8_like"/>
    <property type="match status" value="1"/>
</dbReference>
<dbReference type="Proteomes" id="UP000827721">
    <property type="component" value="Unassembled WGS sequence"/>
</dbReference>
<comment type="catalytic activity">
    <reaction evidence="8">
        <text>L-seryl-[protein] + ATP = O-phospho-L-seryl-[protein] + ADP + H(+)</text>
        <dbReference type="Rhea" id="RHEA:17989"/>
        <dbReference type="Rhea" id="RHEA-COMP:9863"/>
        <dbReference type="Rhea" id="RHEA-COMP:11604"/>
        <dbReference type="ChEBI" id="CHEBI:15378"/>
        <dbReference type="ChEBI" id="CHEBI:29999"/>
        <dbReference type="ChEBI" id="CHEBI:30616"/>
        <dbReference type="ChEBI" id="CHEBI:83421"/>
        <dbReference type="ChEBI" id="CHEBI:456216"/>
        <dbReference type="EC" id="2.7.11.22"/>
    </reaction>
</comment>
<evidence type="ECO:0000256" key="5">
    <source>
        <dbReference type="ARBA" id="ARBA00022777"/>
    </source>
</evidence>
<reference evidence="13 14" key="1">
    <citation type="submission" date="2021-02" db="EMBL/GenBank/DDBJ databases">
        <title>Plant Genome Project.</title>
        <authorList>
            <person name="Zhang R.-G."/>
        </authorList>
    </citation>
    <scope>NUCLEOTIDE SEQUENCE [LARGE SCALE GENOMIC DNA]</scope>
    <source>
        <tissue evidence="13">Leaves</tissue>
    </source>
</reference>
<keyword evidence="6 10" id="KW-0067">ATP-binding</keyword>
<dbReference type="Gene3D" id="3.30.200.20">
    <property type="entry name" value="Phosphorylase Kinase, domain 1"/>
    <property type="match status" value="1"/>
</dbReference>
<dbReference type="InterPro" id="IPR011009">
    <property type="entry name" value="Kinase-like_dom_sf"/>
</dbReference>
<evidence type="ECO:0000256" key="2">
    <source>
        <dbReference type="ARBA" id="ARBA00022527"/>
    </source>
</evidence>
<comment type="caution">
    <text evidence="13">The sequence shown here is derived from an EMBL/GenBank/DDBJ whole genome shotgun (WGS) entry which is preliminary data.</text>
</comment>
<accession>A0ABQ8H849</accession>
<evidence type="ECO:0000256" key="7">
    <source>
        <dbReference type="ARBA" id="ARBA00047811"/>
    </source>
</evidence>
<keyword evidence="5" id="KW-0418">Kinase</keyword>
<dbReference type="InterPro" id="IPR050108">
    <property type="entry name" value="CDK"/>
</dbReference>
<dbReference type="PROSITE" id="PS00108">
    <property type="entry name" value="PROTEIN_KINASE_ST"/>
    <property type="match status" value="1"/>
</dbReference>
<dbReference type="EMBL" id="JAFEMO010000013">
    <property type="protein sequence ID" value="KAH7550092.1"/>
    <property type="molecule type" value="Genomic_DNA"/>
</dbReference>
<keyword evidence="14" id="KW-1185">Reference proteome</keyword>
<dbReference type="SUPFAM" id="SSF56112">
    <property type="entry name" value="Protein kinase-like (PK-like)"/>
    <property type="match status" value="1"/>
</dbReference>
<protein>
    <recommendedName>
        <fullName evidence="12">Protein kinase domain-containing protein</fullName>
    </recommendedName>
</protein>
<feature type="compositionally biased region" description="Low complexity" evidence="11">
    <location>
        <begin position="1"/>
        <end position="22"/>
    </location>
</feature>
<dbReference type="PANTHER" id="PTHR24056:SF495">
    <property type="entry name" value="CYCLIN-DEPENDENT KINASE 8-RELATED"/>
    <property type="match status" value="1"/>
</dbReference>
<gene>
    <name evidence="13" type="ORF">JRO89_XS13G0134000</name>
</gene>
<organism evidence="13 14">
    <name type="scientific">Xanthoceras sorbifolium</name>
    <dbReference type="NCBI Taxonomy" id="99658"/>
    <lineage>
        <taxon>Eukaryota</taxon>
        <taxon>Viridiplantae</taxon>
        <taxon>Streptophyta</taxon>
        <taxon>Embryophyta</taxon>
        <taxon>Tracheophyta</taxon>
        <taxon>Spermatophyta</taxon>
        <taxon>Magnoliopsida</taxon>
        <taxon>eudicotyledons</taxon>
        <taxon>Gunneridae</taxon>
        <taxon>Pentapetalae</taxon>
        <taxon>rosids</taxon>
        <taxon>malvids</taxon>
        <taxon>Sapindales</taxon>
        <taxon>Sapindaceae</taxon>
        <taxon>Xanthoceroideae</taxon>
        <taxon>Xanthoceras</taxon>
    </lineage>
</organism>
<feature type="binding site" evidence="10">
    <location>
        <position position="64"/>
    </location>
    <ligand>
        <name>ATP</name>
        <dbReference type="ChEBI" id="CHEBI:30616"/>
    </ligand>
</feature>
<evidence type="ECO:0000256" key="9">
    <source>
        <dbReference type="ARBA" id="ARBA00049280"/>
    </source>
</evidence>
<evidence type="ECO:0000256" key="10">
    <source>
        <dbReference type="PROSITE-ProRule" id="PRU10141"/>
    </source>
</evidence>
<evidence type="ECO:0000256" key="6">
    <source>
        <dbReference type="ARBA" id="ARBA00022840"/>
    </source>
</evidence>
<feature type="compositionally biased region" description="Low complexity" evidence="11">
    <location>
        <begin position="543"/>
        <end position="565"/>
    </location>
</feature>
<evidence type="ECO:0000256" key="8">
    <source>
        <dbReference type="ARBA" id="ARBA00048367"/>
    </source>
</evidence>
<comment type="similarity">
    <text evidence="1">Belongs to the protein kinase superfamily. CMGC Ser/Thr protein kinase family. CDC2/CDKX subfamily.</text>
</comment>
<dbReference type="PANTHER" id="PTHR24056">
    <property type="entry name" value="CELL DIVISION PROTEIN KINASE"/>
    <property type="match status" value="1"/>
</dbReference>
<feature type="region of interest" description="Disordered" evidence="11">
    <location>
        <begin position="539"/>
        <end position="608"/>
    </location>
</feature>
<sequence>MGDGNTTNRGVTTSTGSSNNNSEKPEWLQQYNLIGKIGEGTYGLVFLARTKSPANRGKSIAIKKFKQSKDGDGVSPTAIREIMLLREITHENVVKLVNVHINHTDMSLYLAFDYAEYDLYEIIRHHRDKVNHTINPYTVKSLLWQLLNGLNYLHSNWIIHRDLKPSNILVMGEGEEQGVVKIADFGLARIYQAPLKFLSENGVVVTIWYRAPELLLGAKHYTSAVDMWAVGCIFAELLTLKPLFQGAEAKSTQNPFQLDQLDKIFKILGHPTPEKWPTLANLPHWQSDLQHIQGRKYETNGLNSVVHLSPKSPAYDLLSKMLEYDPRKRITAAQALEHEYFRIEPLPGRNALVPSQPGEKVVNYPTRPVDSNTDFEGTASLQPPQPASGNPVPGNMAGAHAMSNRNVPRPMAAVGMQRMQPQGMMAYNFPSQAGAAGGMNPGGMPMQRGMAAQAHQQQQLAQRHHRHSRTLLFFTQPPPLSHFAHPPSAALSFPSPTTVVLPRSRHAAAATCCPLMFHRSSTLCLSLEFEDPQIPKEIKFVPSSHGHGSGTASSNSRIGGSSSLRGESEPAVHTGSGSSSGSWNRHSGFDREPRNLGSPSNPSRTLEAGFEREPSIWVRGRTPFLGSIANPATGFAVEPSNWVRGRTQKSGEYRDLVTATTGRDGSLAVKNAKPGSEYRDHRSRWTARDEIVKNGQRATRPLARPRRAREEGGARTPVSIATWCRDHSENRLLETALGYVDIEMDIGEVGRYVPPQDSSWGLGVNVPSQGFVPGIGSYVPGIQKNLRTEGRTSGRPSHRDCTVG</sequence>
<evidence type="ECO:0000259" key="12">
    <source>
        <dbReference type="PROSITE" id="PS50011"/>
    </source>
</evidence>
<name>A0ABQ8H849_9ROSI</name>
<dbReference type="InterPro" id="IPR000719">
    <property type="entry name" value="Prot_kinase_dom"/>
</dbReference>
<dbReference type="PROSITE" id="PS00107">
    <property type="entry name" value="PROTEIN_KINASE_ATP"/>
    <property type="match status" value="1"/>
</dbReference>
<comment type="catalytic activity">
    <reaction evidence="9">
        <text>[DNA-directed RNA polymerase] + ATP = phospho-[DNA-directed RNA polymerase] + ADP + H(+)</text>
        <dbReference type="Rhea" id="RHEA:10216"/>
        <dbReference type="Rhea" id="RHEA-COMP:11321"/>
        <dbReference type="Rhea" id="RHEA-COMP:11322"/>
        <dbReference type="ChEBI" id="CHEBI:15378"/>
        <dbReference type="ChEBI" id="CHEBI:30616"/>
        <dbReference type="ChEBI" id="CHEBI:43176"/>
        <dbReference type="ChEBI" id="CHEBI:68546"/>
        <dbReference type="ChEBI" id="CHEBI:456216"/>
        <dbReference type="EC" id="2.7.11.23"/>
    </reaction>
</comment>
<evidence type="ECO:0000256" key="11">
    <source>
        <dbReference type="SAM" id="MobiDB-lite"/>
    </source>
</evidence>
<evidence type="ECO:0000256" key="1">
    <source>
        <dbReference type="ARBA" id="ARBA00006485"/>
    </source>
</evidence>
<dbReference type="SMART" id="SM00220">
    <property type="entry name" value="S_TKc"/>
    <property type="match status" value="1"/>
</dbReference>
<comment type="catalytic activity">
    <reaction evidence="7">
        <text>L-threonyl-[protein] + ATP = O-phospho-L-threonyl-[protein] + ADP + H(+)</text>
        <dbReference type="Rhea" id="RHEA:46608"/>
        <dbReference type="Rhea" id="RHEA-COMP:11060"/>
        <dbReference type="Rhea" id="RHEA-COMP:11605"/>
        <dbReference type="ChEBI" id="CHEBI:15378"/>
        <dbReference type="ChEBI" id="CHEBI:30013"/>
        <dbReference type="ChEBI" id="CHEBI:30616"/>
        <dbReference type="ChEBI" id="CHEBI:61977"/>
        <dbReference type="ChEBI" id="CHEBI:456216"/>
        <dbReference type="EC" id="2.7.11.22"/>
    </reaction>
</comment>
<dbReference type="PROSITE" id="PS50011">
    <property type="entry name" value="PROTEIN_KINASE_DOM"/>
    <property type="match status" value="1"/>
</dbReference>
<keyword evidence="4 10" id="KW-0547">Nucleotide-binding</keyword>
<evidence type="ECO:0000313" key="13">
    <source>
        <dbReference type="EMBL" id="KAH7550092.1"/>
    </source>
</evidence>
<dbReference type="InterPro" id="IPR017441">
    <property type="entry name" value="Protein_kinase_ATP_BS"/>
</dbReference>
<evidence type="ECO:0000256" key="4">
    <source>
        <dbReference type="ARBA" id="ARBA00022741"/>
    </source>
</evidence>
<feature type="region of interest" description="Disordered" evidence="11">
    <location>
        <begin position="1"/>
        <end position="24"/>
    </location>
</feature>
<feature type="compositionally biased region" description="Polar residues" evidence="11">
    <location>
        <begin position="369"/>
        <end position="382"/>
    </location>
</feature>
<proteinExistence type="inferred from homology"/>
<keyword evidence="3" id="KW-0808">Transferase</keyword>
<keyword evidence="2" id="KW-0723">Serine/threonine-protein kinase</keyword>
<feature type="domain" description="Protein kinase" evidence="12">
    <location>
        <begin position="31"/>
        <end position="341"/>
    </location>
</feature>
<dbReference type="Gene3D" id="1.10.510.10">
    <property type="entry name" value="Transferase(Phosphotransferase) domain 1"/>
    <property type="match status" value="1"/>
</dbReference>
<dbReference type="InterPro" id="IPR008271">
    <property type="entry name" value="Ser/Thr_kinase_AS"/>
</dbReference>
<evidence type="ECO:0000256" key="3">
    <source>
        <dbReference type="ARBA" id="ARBA00022679"/>
    </source>
</evidence>
<dbReference type="Pfam" id="PF00069">
    <property type="entry name" value="Pkinase"/>
    <property type="match status" value="1"/>
</dbReference>
<evidence type="ECO:0000313" key="14">
    <source>
        <dbReference type="Proteomes" id="UP000827721"/>
    </source>
</evidence>